<dbReference type="GO" id="GO:0003677">
    <property type="term" value="F:DNA binding"/>
    <property type="evidence" value="ECO:0007669"/>
    <property type="project" value="UniProtKB-KW"/>
</dbReference>
<dbReference type="Proteomes" id="UP001205740">
    <property type="component" value="Unassembled WGS sequence"/>
</dbReference>
<gene>
    <name evidence="1" type="ORF">LX12_003213</name>
</gene>
<proteinExistence type="predicted"/>
<dbReference type="Pfam" id="PF06224">
    <property type="entry name" value="AlkZ-like"/>
    <property type="match status" value="1"/>
</dbReference>
<name>A0ABT1H4X3_9NOCA</name>
<keyword evidence="1" id="KW-0238">DNA-binding</keyword>
<dbReference type="InterPro" id="IPR009351">
    <property type="entry name" value="AlkZ-like"/>
</dbReference>
<dbReference type="PANTHER" id="PTHR38479">
    <property type="entry name" value="LMO0824 PROTEIN"/>
    <property type="match status" value="1"/>
</dbReference>
<protein>
    <submittedName>
        <fullName evidence="1">Winged helix DNA-binding domain-containing protein</fullName>
    </submittedName>
</protein>
<keyword evidence="2" id="KW-1185">Reference proteome</keyword>
<sequence length="408" mass="44594">MSAARPRVDIAQRRARVLRRHHLVRGTRLSADDSSGPEAVVRLAGDIVALHATCPPTVFLAAWARIDGITPADVEHALYADRSLVRHLCMRRTAFVLDRDTLADAVHAVGPRVAASERTNMLRDLRRSPDFDDPEAWIDTAATAVRDHLADGSDATSAELRERLPQLDGRVSVGGDKSWGGSIPMGPRVLNMMSAAGQIVRGVNTGGWHVSRPRWSAMEHWLGGPIPDGTVADGHAALVRRWLRAFGPGTETDIVWWLGSTKAAVREALATVGAVEVDVETGPGEWAVGYLLPDDLEPVEPVDRDGFLLPELDPTTMGWKQRDWYLAPHGEHLFDRNGNGGQTVWWDGHIVGGWYREVDGGVGLHLLETIPRRAAAGLRRRAEEMAAWLGPVKATPGYPAPFMKTVSR</sequence>
<dbReference type="RefSeq" id="WP_253655592.1">
    <property type="nucleotide sequence ID" value="NZ_BAAAOE010000005.1"/>
</dbReference>
<reference evidence="1 2" key="1">
    <citation type="submission" date="2022-06" db="EMBL/GenBank/DDBJ databases">
        <title>Genomic Encyclopedia of Archaeal and Bacterial Type Strains, Phase II (KMG-II): from individual species to whole genera.</title>
        <authorList>
            <person name="Goeker M."/>
        </authorList>
    </citation>
    <scope>NUCLEOTIDE SEQUENCE [LARGE SCALE GENOMIC DNA]</scope>
    <source>
        <strain evidence="1 2">DSM 45037</strain>
    </source>
</reference>
<evidence type="ECO:0000313" key="1">
    <source>
        <dbReference type="EMBL" id="MCP2162009.1"/>
    </source>
</evidence>
<evidence type="ECO:0000313" key="2">
    <source>
        <dbReference type="Proteomes" id="UP001205740"/>
    </source>
</evidence>
<accession>A0ABT1H4X3</accession>
<organism evidence="1 2">
    <name type="scientific">Williamsia serinedens</name>
    <dbReference type="NCBI Taxonomy" id="391736"/>
    <lineage>
        <taxon>Bacteria</taxon>
        <taxon>Bacillati</taxon>
        <taxon>Actinomycetota</taxon>
        <taxon>Actinomycetes</taxon>
        <taxon>Mycobacteriales</taxon>
        <taxon>Nocardiaceae</taxon>
        <taxon>Williamsia</taxon>
    </lineage>
</organism>
<comment type="caution">
    <text evidence="1">The sequence shown here is derived from an EMBL/GenBank/DDBJ whole genome shotgun (WGS) entry which is preliminary data.</text>
</comment>
<dbReference type="EMBL" id="JAMTCG010000006">
    <property type="protein sequence ID" value="MCP2162009.1"/>
    <property type="molecule type" value="Genomic_DNA"/>
</dbReference>
<dbReference type="PANTHER" id="PTHR38479:SF2">
    <property type="entry name" value="WINGED HELIX DNA-BINDING DOMAIN-CONTAINING PROTEIN"/>
    <property type="match status" value="1"/>
</dbReference>